<evidence type="ECO:0000259" key="1">
    <source>
        <dbReference type="Pfam" id="PF13006"/>
    </source>
</evidence>
<evidence type="ECO:0000313" key="3">
    <source>
        <dbReference type="Proteomes" id="UP000238348"/>
    </source>
</evidence>
<protein>
    <recommendedName>
        <fullName evidence="1">Transposase IS4 N-terminal domain-containing protein</fullName>
    </recommendedName>
</protein>
<dbReference type="AlphaFoldDB" id="A0A2L0F5B6"/>
<name>A0A2L0F5B6_SORCE</name>
<feature type="domain" description="Transposase IS4 N-terminal" evidence="1">
    <location>
        <begin position="1"/>
        <end position="55"/>
    </location>
</feature>
<gene>
    <name evidence="2" type="ORF">SOCE26_082450</name>
</gene>
<organism evidence="2 3">
    <name type="scientific">Sorangium cellulosum</name>
    <name type="common">Polyangium cellulosum</name>
    <dbReference type="NCBI Taxonomy" id="56"/>
    <lineage>
        <taxon>Bacteria</taxon>
        <taxon>Pseudomonadati</taxon>
        <taxon>Myxococcota</taxon>
        <taxon>Polyangia</taxon>
        <taxon>Polyangiales</taxon>
        <taxon>Polyangiaceae</taxon>
        <taxon>Sorangium</taxon>
    </lineage>
</organism>
<sequence>MWLVLGMALMRDRPIEEIVTKLDLALPDANGATARSAIPQARARLGDEPMQWLFERSAQVWSTQSADAHRYRGLAVYGIDGTTLRVADTPSSP</sequence>
<proteinExistence type="predicted"/>
<evidence type="ECO:0000313" key="2">
    <source>
        <dbReference type="EMBL" id="AUX46736.1"/>
    </source>
</evidence>
<dbReference type="Proteomes" id="UP000238348">
    <property type="component" value="Chromosome"/>
</dbReference>
<reference evidence="2 3" key="1">
    <citation type="submission" date="2015-09" db="EMBL/GenBank/DDBJ databases">
        <title>Sorangium comparison.</title>
        <authorList>
            <person name="Zaburannyi N."/>
            <person name="Bunk B."/>
            <person name="Overmann J."/>
            <person name="Mueller R."/>
        </authorList>
    </citation>
    <scope>NUCLEOTIDE SEQUENCE [LARGE SCALE GENOMIC DNA]</scope>
    <source>
        <strain evidence="2 3">So ce26</strain>
    </source>
</reference>
<dbReference type="EMBL" id="CP012673">
    <property type="protein sequence ID" value="AUX46736.1"/>
    <property type="molecule type" value="Genomic_DNA"/>
</dbReference>
<dbReference type="Pfam" id="PF13006">
    <property type="entry name" value="Nterm_IS4"/>
    <property type="match status" value="1"/>
</dbReference>
<accession>A0A2L0F5B6</accession>
<dbReference type="InterPro" id="IPR024473">
    <property type="entry name" value="Transposases_IS4_N"/>
</dbReference>